<keyword evidence="3" id="KW-1185">Reference proteome</keyword>
<evidence type="ECO:0000256" key="1">
    <source>
        <dbReference type="SAM" id="MobiDB-lite"/>
    </source>
</evidence>
<evidence type="ECO:0000313" key="2">
    <source>
        <dbReference type="EMBL" id="GFR85134.1"/>
    </source>
</evidence>
<organism evidence="2 3">
    <name type="scientific">Elysia marginata</name>
    <dbReference type="NCBI Taxonomy" id="1093978"/>
    <lineage>
        <taxon>Eukaryota</taxon>
        <taxon>Metazoa</taxon>
        <taxon>Spiralia</taxon>
        <taxon>Lophotrochozoa</taxon>
        <taxon>Mollusca</taxon>
        <taxon>Gastropoda</taxon>
        <taxon>Heterobranchia</taxon>
        <taxon>Euthyneura</taxon>
        <taxon>Panpulmonata</taxon>
        <taxon>Sacoglossa</taxon>
        <taxon>Placobranchoidea</taxon>
        <taxon>Plakobranchidae</taxon>
        <taxon>Elysia</taxon>
    </lineage>
</organism>
<protein>
    <submittedName>
        <fullName evidence="2">Uncharacterized protein</fullName>
    </submittedName>
</protein>
<proteinExistence type="predicted"/>
<sequence length="91" mass="10138">MDHPTCDGRDRQESNETSYRISPATLSPRVRQGRTNPAILQSQQSRNRERILILGAVIWLRGMISDTTGQMAEASDWLVLPSCAVSNVDPD</sequence>
<dbReference type="EMBL" id="BMAT01008446">
    <property type="protein sequence ID" value="GFR85134.1"/>
    <property type="molecule type" value="Genomic_DNA"/>
</dbReference>
<feature type="compositionally biased region" description="Polar residues" evidence="1">
    <location>
        <begin position="33"/>
        <end position="43"/>
    </location>
</feature>
<name>A0AAV4GIL1_9GAST</name>
<gene>
    <name evidence="2" type="ORF">ElyMa_004166200</name>
</gene>
<dbReference type="Proteomes" id="UP000762676">
    <property type="component" value="Unassembled WGS sequence"/>
</dbReference>
<dbReference type="AlphaFoldDB" id="A0AAV4GIL1"/>
<evidence type="ECO:0000313" key="3">
    <source>
        <dbReference type="Proteomes" id="UP000762676"/>
    </source>
</evidence>
<reference evidence="2 3" key="1">
    <citation type="journal article" date="2021" name="Elife">
        <title>Chloroplast acquisition without the gene transfer in kleptoplastic sea slugs, Plakobranchus ocellatus.</title>
        <authorList>
            <person name="Maeda T."/>
            <person name="Takahashi S."/>
            <person name="Yoshida T."/>
            <person name="Shimamura S."/>
            <person name="Takaki Y."/>
            <person name="Nagai Y."/>
            <person name="Toyoda A."/>
            <person name="Suzuki Y."/>
            <person name="Arimoto A."/>
            <person name="Ishii H."/>
            <person name="Satoh N."/>
            <person name="Nishiyama T."/>
            <person name="Hasebe M."/>
            <person name="Maruyama T."/>
            <person name="Minagawa J."/>
            <person name="Obokata J."/>
            <person name="Shigenobu S."/>
        </authorList>
    </citation>
    <scope>NUCLEOTIDE SEQUENCE [LARGE SCALE GENOMIC DNA]</scope>
</reference>
<feature type="region of interest" description="Disordered" evidence="1">
    <location>
        <begin position="1"/>
        <end position="43"/>
    </location>
</feature>
<accession>A0AAV4GIL1</accession>
<feature type="compositionally biased region" description="Basic and acidic residues" evidence="1">
    <location>
        <begin position="1"/>
        <end position="14"/>
    </location>
</feature>
<comment type="caution">
    <text evidence="2">The sequence shown here is derived from an EMBL/GenBank/DDBJ whole genome shotgun (WGS) entry which is preliminary data.</text>
</comment>